<sequence length="395" mass="43152">MPDRLPIQLEDVLSTRPLDLTDLTIGALLAANRLPETMFQPYVLRGGDVTPVPLSTRLADLPPDADELVVRAIRNTLFPTILPTDPAASHGTAEGVGFRSVRTGADGRAREVITAVGADEARGLVVGQVREFDRTYGIASSGCIFGISGGGDSNALAHGLADVVPRDRLMAFTLVFGAVFSPAAAVRAGLLCQDLGIEHRVLKPSDIAELLGIRTSLDELYEDFREAFTHEALHFFGTFLILRVARTLADRRGATDLAFGYNREDLLAEALFMVMNGNRPLQYPVRPLGAHRVIMPVWKVPKLLLDACHPNFSLENYRERDPYTTRQRSLAFFLAHAMDSAYPSLGLSLLTGLSETLAGAWGELTHDEDLDVFLTPQASPESVDRVRQLLARHFG</sequence>
<proteinExistence type="predicted"/>
<dbReference type="InterPro" id="IPR014729">
    <property type="entry name" value="Rossmann-like_a/b/a_fold"/>
</dbReference>
<evidence type="ECO:0008006" key="3">
    <source>
        <dbReference type="Google" id="ProtNLM"/>
    </source>
</evidence>
<protein>
    <recommendedName>
        <fullName evidence="3">Asparagine synthase</fullName>
    </recommendedName>
</protein>
<evidence type="ECO:0000313" key="2">
    <source>
        <dbReference type="Proteomes" id="UP001596435"/>
    </source>
</evidence>
<organism evidence="1 2">
    <name type="scientific">Kitasatospora paranensis</name>
    <dbReference type="NCBI Taxonomy" id="258053"/>
    <lineage>
        <taxon>Bacteria</taxon>
        <taxon>Bacillati</taxon>
        <taxon>Actinomycetota</taxon>
        <taxon>Actinomycetes</taxon>
        <taxon>Kitasatosporales</taxon>
        <taxon>Streptomycetaceae</taxon>
        <taxon>Kitasatospora</taxon>
    </lineage>
</organism>
<accession>A0ABW2FQD6</accession>
<dbReference type="Proteomes" id="UP001596435">
    <property type="component" value="Unassembled WGS sequence"/>
</dbReference>
<name>A0ABW2FQD6_9ACTN</name>
<keyword evidence="2" id="KW-1185">Reference proteome</keyword>
<comment type="caution">
    <text evidence="1">The sequence shown here is derived from an EMBL/GenBank/DDBJ whole genome shotgun (WGS) entry which is preliminary data.</text>
</comment>
<reference evidence="2" key="1">
    <citation type="journal article" date="2019" name="Int. J. Syst. Evol. Microbiol.">
        <title>The Global Catalogue of Microorganisms (GCM) 10K type strain sequencing project: providing services to taxonomists for standard genome sequencing and annotation.</title>
        <authorList>
            <consortium name="The Broad Institute Genomics Platform"/>
            <consortium name="The Broad Institute Genome Sequencing Center for Infectious Disease"/>
            <person name="Wu L."/>
            <person name="Ma J."/>
        </authorList>
    </citation>
    <scope>NUCLEOTIDE SEQUENCE [LARGE SCALE GENOMIC DNA]</scope>
    <source>
        <strain evidence="2">CGMCC 1.12859</strain>
    </source>
</reference>
<dbReference type="RefSeq" id="WP_380230417.1">
    <property type="nucleotide sequence ID" value="NZ_JBHSVH010000002.1"/>
</dbReference>
<dbReference type="SUPFAM" id="SSF52402">
    <property type="entry name" value="Adenine nucleotide alpha hydrolases-like"/>
    <property type="match status" value="1"/>
</dbReference>
<dbReference type="EMBL" id="JBHTAJ010000005">
    <property type="protein sequence ID" value="MFC7178657.1"/>
    <property type="molecule type" value="Genomic_DNA"/>
</dbReference>
<evidence type="ECO:0000313" key="1">
    <source>
        <dbReference type="EMBL" id="MFC7178657.1"/>
    </source>
</evidence>
<gene>
    <name evidence="1" type="ORF">ACFQMG_03645</name>
</gene>
<dbReference type="Gene3D" id="3.40.50.620">
    <property type="entry name" value="HUPs"/>
    <property type="match status" value="1"/>
</dbReference>